<dbReference type="Proteomes" id="UP000018721">
    <property type="component" value="Unassembled WGS sequence"/>
</dbReference>
<evidence type="ECO:0000313" key="3">
    <source>
        <dbReference type="Proteomes" id="UP000018721"/>
    </source>
</evidence>
<dbReference type="OrthoDB" id="119960at2759"/>
<evidence type="ECO:0000256" key="1">
    <source>
        <dbReference type="SAM" id="SignalP"/>
    </source>
</evidence>
<evidence type="ECO:0008006" key="4">
    <source>
        <dbReference type="Google" id="ProtNLM"/>
    </source>
</evidence>
<dbReference type="EMBL" id="ANIZ01000731">
    <property type="protein sequence ID" value="ETI53073.1"/>
    <property type="molecule type" value="Genomic_DNA"/>
</dbReference>
<protein>
    <recommendedName>
        <fullName evidence="4">RxLR effector protein</fullName>
    </recommendedName>
</protein>
<reference evidence="2 3" key="1">
    <citation type="submission" date="2013-11" db="EMBL/GenBank/DDBJ databases">
        <title>The Genome Sequence of Phytophthora parasitica P1569.</title>
        <authorList>
            <consortium name="The Broad Institute Genomics Platform"/>
            <person name="Russ C."/>
            <person name="Tyler B."/>
            <person name="Panabieres F."/>
            <person name="Shan W."/>
            <person name="Tripathy S."/>
            <person name="Grunwald N."/>
            <person name="Machado M."/>
            <person name="Johnson C.S."/>
            <person name="Arredondo F."/>
            <person name="Hong C."/>
            <person name="Coffey M."/>
            <person name="Young S.K."/>
            <person name="Zeng Q."/>
            <person name="Gargeya S."/>
            <person name="Fitzgerald M."/>
            <person name="Abouelleil A."/>
            <person name="Alvarado L."/>
            <person name="Chapman S.B."/>
            <person name="Gainer-Dewar J."/>
            <person name="Goldberg J."/>
            <person name="Griggs A."/>
            <person name="Gujja S."/>
            <person name="Hansen M."/>
            <person name="Howarth C."/>
            <person name="Imamovic A."/>
            <person name="Ireland A."/>
            <person name="Larimer J."/>
            <person name="McCowan C."/>
            <person name="Murphy C."/>
            <person name="Pearson M."/>
            <person name="Poon T.W."/>
            <person name="Priest M."/>
            <person name="Roberts A."/>
            <person name="Saif S."/>
            <person name="Shea T."/>
            <person name="Sykes S."/>
            <person name="Wortman J."/>
            <person name="Nusbaum C."/>
            <person name="Birren B."/>
        </authorList>
    </citation>
    <scope>NUCLEOTIDE SEQUENCE [LARGE SCALE GENOMIC DNA]</scope>
    <source>
        <strain evidence="2 3">P1569</strain>
    </source>
</reference>
<feature type="signal peptide" evidence="1">
    <location>
        <begin position="1"/>
        <end position="20"/>
    </location>
</feature>
<feature type="chain" id="PRO_5004775590" description="RxLR effector protein" evidence="1">
    <location>
        <begin position="21"/>
        <end position="133"/>
    </location>
</feature>
<gene>
    <name evidence="2" type="ORF">F443_03929</name>
</gene>
<dbReference type="AlphaFoldDB" id="V9FQL7"/>
<dbReference type="HOGENOM" id="CLU_1681407_0_0_1"/>
<comment type="caution">
    <text evidence="2">The sequence shown here is derived from an EMBL/GenBank/DDBJ whole genome shotgun (WGS) entry which is preliminary data.</text>
</comment>
<keyword evidence="3" id="KW-1185">Reference proteome</keyword>
<proteinExistence type="predicted"/>
<keyword evidence="1" id="KW-0732">Signal</keyword>
<organism evidence="2 3">
    <name type="scientific">Phytophthora nicotianae P1569</name>
    <dbReference type="NCBI Taxonomy" id="1317065"/>
    <lineage>
        <taxon>Eukaryota</taxon>
        <taxon>Sar</taxon>
        <taxon>Stramenopiles</taxon>
        <taxon>Oomycota</taxon>
        <taxon>Peronosporomycetes</taxon>
        <taxon>Peronosporales</taxon>
        <taxon>Peronosporaceae</taxon>
        <taxon>Phytophthora</taxon>
    </lineage>
</organism>
<sequence>MRLLRPALAIMAVLLGVSNGITVAASKVAEKTVIDPNSIQTTEDISYHISTRQLSDHDFDEERARRIGGGDAMATNNDTPSNQVYGTHTSIGLMNSNGVTHDGECNRFTNWWKRLFNKSIKKCDEEDTRRLRS</sequence>
<name>V9FQL7_PHYNI</name>
<accession>V9FQL7</accession>
<evidence type="ECO:0000313" key="2">
    <source>
        <dbReference type="EMBL" id="ETI53073.1"/>
    </source>
</evidence>